<gene>
    <name evidence="1" type="ORF">FAJ34_05780</name>
</gene>
<organism evidence="1 2">
    <name type="scientific">Streptococcus suis</name>
    <dbReference type="NCBI Taxonomy" id="1307"/>
    <lineage>
        <taxon>Bacteria</taxon>
        <taxon>Bacillati</taxon>
        <taxon>Bacillota</taxon>
        <taxon>Bacilli</taxon>
        <taxon>Lactobacillales</taxon>
        <taxon>Streptococcaceae</taxon>
        <taxon>Streptococcus</taxon>
    </lineage>
</organism>
<dbReference type="EMBL" id="SSXP01000006">
    <property type="protein sequence ID" value="TII07865.1"/>
    <property type="molecule type" value="Genomic_DNA"/>
</dbReference>
<comment type="caution">
    <text evidence="1">The sequence shown here is derived from an EMBL/GenBank/DDBJ whole genome shotgun (WGS) entry which is preliminary data.</text>
</comment>
<dbReference type="AlphaFoldDB" id="A0A4V4RYN8"/>
<sequence length="99" mass="11834">MEMKVTDKSIYNFAGQVIGKNWGLEVIPTDPAEKSFSPVYPYSNNKESLEEFISMYKEELESFFESGERLYFCRHVWENNTERREQMKEIWYCKGVIIN</sequence>
<proteinExistence type="predicted"/>
<protein>
    <submittedName>
        <fullName evidence="1">Uncharacterized protein</fullName>
    </submittedName>
</protein>
<evidence type="ECO:0000313" key="1">
    <source>
        <dbReference type="EMBL" id="TII07865.1"/>
    </source>
</evidence>
<reference evidence="1 2" key="1">
    <citation type="submission" date="2019-04" db="EMBL/GenBank/DDBJ databases">
        <title>Genome analysis of Streptococcus suis strain WUSS425.</title>
        <authorList>
            <person name="Chen H."/>
            <person name="Gao X."/>
            <person name="Wu Z."/>
        </authorList>
    </citation>
    <scope>NUCLEOTIDE SEQUENCE [LARGE SCALE GENOMIC DNA]</scope>
    <source>
        <strain evidence="1 2">WUSS425</strain>
    </source>
</reference>
<evidence type="ECO:0000313" key="2">
    <source>
        <dbReference type="Proteomes" id="UP000305768"/>
    </source>
</evidence>
<name>A0A4V4RYN8_STRSU</name>
<accession>A0A4V4RYN8</accession>
<dbReference type="Proteomes" id="UP000305768">
    <property type="component" value="Unassembled WGS sequence"/>
</dbReference>